<dbReference type="Proteomes" id="UP001497516">
    <property type="component" value="Chromosome 4"/>
</dbReference>
<dbReference type="AlphaFoldDB" id="A0AAV2EBX4"/>
<dbReference type="InterPro" id="IPR045173">
    <property type="entry name" value="Cdt1"/>
</dbReference>
<name>A0AAV2EBX4_9ROSI</name>
<dbReference type="SUPFAM" id="SSF46785">
    <property type="entry name" value="Winged helix' DNA-binding domain"/>
    <property type="match status" value="1"/>
</dbReference>
<dbReference type="InterPro" id="IPR038090">
    <property type="entry name" value="Cdt1_C_WH_dom_sf"/>
</dbReference>
<evidence type="ECO:0000256" key="3">
    <source>
        <dbReference type="SAM" id="MobiDB-lite"/>
    </source>
</evidence>
<dbReference type="Gene3D" id="1.10.10.1420">
    <property type="entry name" value="DNA replication factor Cdt1, C-terminal WH domain"/>
    <property type="match status" value="1"/>
</dbReference>
<dbReference type="InterPro" id="IPR014939">
    <property type="entry name" value="CDT1_Gemini-bd-like"/>
</dbReference>
<evidence type="ECO:0000313" key="6">
    <source>
        <dbReference type="Proteomes" id="UP001497516"/>
    </source>
</evidence>
<gene>
    <name evidence="5" type="ORF">LTRI10_LOCUS24507</name>
</gene>
<dbReference type="InterPro" id="IPR036390">
    <property type="entry name" value="WH_DNA-bd_sf"/>
</dbReference>
<protein>
    <recommendedName>
        <fullName evidence="4">CDT1 Geminin-binding domain-containing protein</fullName>
    </recommendedName>
</protein>
<feature type="region of interest" description="Disordered" evidence="3">
    <location>
        <begin position="427"/>
        <end position="451"/>
    </location>
</feature>
<dbReference type="GO" id="GO:0000076">
    <property type="term" value="P:DNA replication checkpoint signaling"/>
    <property type="evidence" value="ECO:0007669"/>
    <property type="project" value="TreeGrafter"/>
</dbReference>
<feature type="domain" description="CDT1 Geminin-binding" evidence="4">
    <location>
        <begin position="125"/>
        <end position="257"/>
    </location>
</feature>
<dbReference type="GO" id="GO:0070182">
    <property type="term" value="F:DNA polymerase binding"/>
    <property type="evidence" value="ECO:0007669"/>
    <property type="project" value="TreeGrafter"/>
</dbReference>
<keyword evidence="6" id="KW-1185">Reference proteome</keyword>
<dbReference type="CDD" id="cd08674">
    <property type="entry name" value="Cdt1_m"/>
    <property type="match status" value="1"/>
</dbReference>
<dbReference type="PANTHER" id="PTHR28637">
    <property type="entry name" value="DNA REPLICATION FACTOR CDT1"/>
    <property type="match status" value="1"/>
</dbReference>
<accession>A0AAV2EBX4</accession>
<comment type="similarity">
    <text evidence="1">Belongs to the Cdt1 family.</text>
</comment>
<dbReference type="GO" id="GO:0030174">
    <property type="term" value="P:regulation of DNA-templated DNA replication initiation"/>
    <property type="evidence" value="ECO:0007669"/>
    <property type="project" value="InterPro"/>
</dbReference>
<dbReference type="GO" id="GO:0003677">
    <property type="term" value="F:DNA binding"/>
    <property type="evidence" value="ECO:0007669"/>
    <property type="project" value="InterPro"/>
</dbReference>
<dbReference type="EMBL" id="OZ034817">
    <property type="protein sequence ID" value="CAL1383222.1"/>
    <property type="molecule type" value="Genomic_DNA"/>
</dbReference>
<dbReference type="GO" id="GO:0005634">
    <property type="term" value="C:nucleus"/>
    <property type="evidence" value="ECO:0007669"/>
    <property type="project" value="TreeGrafter"/>
</dbReference>
<dbReference type="CDD" id="cd08767">
    <property type="entry name" value="Cdt1_c"/>
    <property type="match status" value="1"/>
</dbReference>
<feature type="region of interest" description="Disordered" evidence="3">
    <location>
        <begin position="267"/>
        <end position="288"/>
    </location>
</feature>
<evidence type="ECO:0000256" key="2">
    <source>
        <dbReference type="ARBA" id="ARBA00023306"/>
    </source>
</evidence>
<sequence>METGKTNSSHSSFISTPLKPRKPPRPSTPKSKQPTDGFTTQTPDKPSTEPATGPVRRLRNRNVALSLTEIKMAAATQTSPAEKGVSRRRTPKSARRLIDSLPHAPSPSVPAAKPGGSSRDSSAKIPEKYQVLIEFFNCLDSSIRLVRLKGSSPSFSNIYPKIESLTGRRFSPRNLAQLKYILPDAIEIKKVMKFDERTSCMKPDLHVTLNPDAIELDELPKSEDKISLLRKVFLKRIEAFCQSHPEGAEVPEEMLPEPFNYRKGDTNVDTPQYTNASSATDHRATASREGCCGTPFSTEAEALEKLQPEVASHLSGSFRRSFSNRRKIEARIVENGSSNASVREACITSISSVVEMGSSNSVLSATAAKPTTDIVSLASASPAGASIIPCIPPTPIKVMEGDGASYESAQVQSTPAKVAFSPARLMSATPEPGQKKRRNMTPDGDATNSPNKLVRRLPRTRLFISDTSATNAENEVNRIRVVPVDDDIILPERLLESIREKERKANEEKDPAISQAKRRRQMIACLPKLFNVIHFLFQSLRRSVITKEELIHKIIAGHSDIVDKREVEEQLKLLEELVPEWISEKKGLSGDLLCCISKTSNAEAVRARLEEAK</sequence>
<feature type="compositionally biased region" description="Polar residues" evidence="3">
    <location>
        <begin position="267"/>
        <end position="279"/>
    </location>
</feature>
<dbReference type="GO" id="GO:0071163">
    <property type="term" value="P:DNA replication preinitiation complex assembly"/>
    <property type="evidence" value="ECO:0007669"/>
    <property type="project" value="InterPro"/>
</dbReference>
<reference evidence="5 6" key="1">
    <citation type="submission" date="2024-04" db="EMBL/GenBank/DDBJ databases">
        <authorList>
            <person name="Fracassetti M."/>
        </authorList>
    </citation>
    <scope>NUCLEOTIDE SEQUENCE [LARGE SCALE GENOMIC DNA]</scope>
</reference>
<keyword evidence="2" id="KW-0131">Cell cycle</keyword>
<dbReference type="Pfam" id="PF16679">
    <property type="entry name" value="CDT1_C"/>
    <property type="match status" value="1"/>
</dbReference>
<evidence type="ECO:0000313" key="5">
    <source>
        <dbReference type="EMBL" id="CAL1383222.1"/>
    </source>
</evidence>
<organism evidence="5 6">
    <name type="scientific">Linum trigynum</name>
    <dbReference type="NCBI Taxonomy" id="586398"/>
    <lineage>
        <taxon>Eukaryota</taxon>
        <taxon>Viridiplantae</taxon>
        <taxon>Streptophyta</taxon>
        <taxon>Embryophyta</taxon>
        <taxon>Tracheophyta</taxon>
        <taxon>Spermatophyta</taxon>
        <taxon>Magnoliopsida</taxon>
        <taxon>eudicotyledons</taxon>
        <taxon>Gunneridae</taxon>
        <taxon>Pentapetalae</taxon>
        <taxon>rosids</taxon>
        <taxon>fabids</taxon>
        <taxon>Malpighiales</taxon>
        <taxon>Linaceae</taxon>
        <taxon>Linum</taxon>
    </lineage>
</organism>
<feature type="compositionally biased region" description="Basic residues" evidence="3">
    <location>
        <begin position="86"/>
        <end position="95"/>
    </location>
</feature>
<proteinExistence type="inferred from homology"/>
<feature type="compositionally biased region" description="Polar residues" evidence="3">
    <location>
        <begin position="36"/>
        <end position="45"/>
    </location>
</feature>
<feature type="compositionally biased region" description="Polar residues" evidence="3">
    <location>
        <begin position="1"/>
        <end position="14"/>
    </location>
</feature>
<dbReference type="SMART" id="SM01075">
    <property type="entry name" value="CDT1"/>
    <property type="match status" value="1"/>
</dbReference>
<evidence type="ECO:0000259" key="4">
    <source>
        <dbReference type="SMART" id="SM01075"/>
    </source>
</evidence>
<dbReference type="FunFam" id="1.10.10.1420:FF:000003">
    <property type="entry name" value="CDT1-like protein a chloroplastic"/>
    <property type="match status" value="1"/>
</dbReference>
<dbReference type="PANTHER" id="PTHR28637:SF1">
    <property type="entry name" value="DNA REPLICATION FACTOR CDT1"/>
    <property type="match status" value="1"/>
</dbReference>
<dbReference type="InterPro" id="IPR032054">
    <property type="entry name" value="Cdt1_C"/>
</dbReference>
<dbReference type="GO" id="GO:0000278">
    <property type="term" value="P:mitotic cell cycle"/>
    <property type="evidence" value="ECO:0007669"/>
    <property type="project" value="TreeGrafter"/>
</dbReference>
<evidence type="ECO:0000256" key="1">
    <source>
        <dbReference type="ARBA" id="ARBA00008356"/>
    </source>
</evidence>
<dbReference type="Pfam" id="PF08839">
    <property type="entry name" value="CDT1"/>
    <property type="match status" value="1"/>
</dbReference>
<feature type="region of interest" description="Disordered" evidence="3">
    <location>
        <begin position="1"/>
        <end position="123"/>
    </location>
</feature>